<dbReference type="Gene3D" id="3.30.420.40">
    <property type="match status" value="2"/>
</dbReference>
<dbReference type="PANTHER" id="PTHR18964:SF169">
    <property type="entry name" value="N-ACETYLMANNOSAMINE KINASE"/>
    <property type="match status" value="1"/>
</dbReference>
<name>A0ABM8GMD7_9MICO</name>
<comment type="similarity">
    <text evidence="1">Belongs to the ROK (NagC/XylR) family.</text>
</comment>
<sequence length="272" mass="27083">MRPPSSTPWWDSPAPSSTRRSPAPTGCGIGAAGVVDPATGAVVSATDSLPGWEGTPLRAELERRLDLRVTALNDVQAHALGEAVRGAGRGHSSVLTVAAGTGVGGALVVDGRLVSGRRGAAGHFGHIASPAAVGRPCPCGGAGHVEAIASGPAVHDLYTESGGLAADTREVFALAAAGDARAATAVDRAARALGVLIGGLVNEVDPDVVVLAGGLADSGERWWSAVDSAARGEMLPLLRSCPLVPARLGADSAIVGAAEAFSRDHPLTKATS</sequence>
<feature type="region of interest" description="Disordered" evidence="2">
    <location>
        <begin position="1"/>
        <end position="25"/>
    </location>
</feature>
<feature type="compositionally biased region" description="Low complexity" evidence="2">
    <location>
        <begin position="12"/>
        <end position="25"/>
    </location>
</feature>
<dbReference type="Pfam" id="PF00480">
    <property type="entry name" value="ROK"/>
    <property type="match status" value="1"/>
</dbReference>
<evidence type="ECO:0000256" key="2">
    <source>
        <dbReference type="SAM" id="MobiDB-lite"/>
    </source>
</evidence>
<dbReference type="PANTHER" id="PTHR18964">
    <property type="entry name" value="ROK (REPRESSOR, ORF, KINASE) FAMILY"/>
    <property type="match status" value="1"/>
</dbReference>
<evidence type="ECO:0000313" key="4">
    <source>
        <dbReference type="Proteomes" id="UP001321486"/>
    </source>
</evidence>
<dbReference type="EMBL" id="AP027732">
    <property type="protein sequence ID" value="BDZ49367.1"/>
    <property type="molecule type" value="Genomic_DNA"/>
</dbReference>
<proteinExistence type="inferred from homology"/>
<evidence type="ECO:0000256" key="1">
    <source>
        <dbReference type="ARBA" id="ARBA00006479"/>
    </source>
</evidence>
<organism evidence="3 4">
    <name type="scientific">Frondihabitans sucicola</name>
    <dbReference type="NCBI Taxonomy" id="1268041"/>
    <lineage>
        <taxon>Bacteria</taxon>
        <taxon>Bacillati</taxon>
        <taxon>Actinomycetota</taxon>
        <taxon>Actinomycetes</taxon>
        <taxon>Micrococcales</taxon>
        <taxon>Microbacteriaceae</taxon>
        <taxon>Frondihabitans</taxon>
    </lineage>
</organism>
<dbReference type="SUPFAM" id="SSF53067">
    <property type="entry name" value="Actin-like ATPase domain"/>
    <property type="match status" value="1"/>
</dbReference>
<evidence type="ECO:0008006" key="5">
    <source>
        <dbReference type="Google" id="ProtNLM"/>
    </source>
</evidence>
<gene>
    <name evidence="3" type="ORF">GCM10025867_16080</name>
</gene>
<protein>
    <recommendedName>
        <fullName evidence="5">ROK family protein</fullName>
    </recommendedName>
</protein>
<dbReference type="InterPro" id="IPR000600">
    <property type="entry name" value="ROK"/>
</dbReference>
<dbReference type="InterPro" id="IPR043129">
    <property type="entry name" value="ATPase_NBD"/>
</dbReference>
<keyword evidence="4" id="KW-1185">Reference proteome</keyword>
<reference evidence="4" key="1">
    <citation type="journal article" date="2019" name="Int. J. Syst. Evol. Microbiol.">
        <title>The Global Catalogue of Microorganisms (GCM) 10K type strain sequencing project: providing services to taxonomists for standard genome sequencing and annotation.</title>
        <authorList>
            <consortium name="The Broad Institute Genomics Platform"/>
            <consortium name="The Broad Institute Genome Sequencing Center for Infectious Disease"/>
            <person name="Wu L."/>
            <person name="Ma J."/>
        </authorList>
    </citation>
    <scope>NUCLEOTIDE SEQUENCE [LARGE SCALE GENOMIC DNA]</scope>
    <source>
        <strain evidence="4">NBRC 108728</strain>
    </source>
</reference>
<evidence type="ECO:0000313" key="3">
    <source>
        <dbReference type="EMBL" id="BDZ49367.1"/>
    </source>
</evidence>
<dbReference type="RefSeq" id="WP_286346178.1">
    <property type="nucleotide sequence ID" value="NZ_AP027732.1"/>
</dbReference>
<dbReference type="Proteomes" id="UP001321486">
    <property type="component" value="Chromosome"/>
</dbReference>
<accession>A0ABM8GMD7</accession>